<keyword evidence="1" id="KW-1133">Transmembrane helix</keyword>
<evidence type="ECO:0000313" key="3">
    <source>
        <dbReference type="Proteomes" id="UP001204524"/>
    </source>
</evidence>
<evidence type="ECO:0008006" key="4">
    <source>
        <dbReference type="Google" id="ProtNLM"/>
    </source>
</evidence>
<feature type="transmembrane region" description="Helical" evidence="1">
    <location>
        <begin position="75"/>
        <end position="92"/>
    </location>
</feature>
<reference evidence="2 3" key="1">
    <citation type="submission" date="2022-06" db="EMBL/GenBank/DDBJ databases">
        <authorList>
            <person name="So Y."/>
        </authorList>
    </citation>
    <scope>NUCLEOTIDE SEQUENCE [LARGE SCALE GENOMIC DNA]</scope>
    <source>
        <strain evidence="2 3">STR3</strain>
    </source>
</reference>
<keyword evidence="3" id="KW-1185">Reference proteome</keyword>
<organism evidence="2 3">
    <name type="scientific">Nocardioides pinisoli</name>
    <dbReference type="NCBI Taxonomy" id="2950279"/>
    <lineage>
        <taxon>Bacteria</taxon>
        <taxon>Bacillati</taxon>
        <taxon>Actinomycetota</taxon>
        <taxon>Actinomycetes</taxon>
        <taxon>Propionibacteriales</taxon>
        <taxon>Nocardioidaceae</taxon>
        <taxon>Nocardioides</taxon>
    </lineage>
</organism>
<proteinExistence type="predicted"/>
<evidence type="ECO:0000313" key="2">
    <source>
        <dbReference type="EMBL" id="MCP3423744.1"/>
    </source>
</evidence>
<feature type="transmembrane region" description="Helical" evidence="1">
    <location>
        <begin position="98"/>
        <end position="117"/>
    </location>
</feature>
<dbReference type="RefSeq" id="WP_254182913.1">
    <property type="nucleotide sequence ID" value="NZ_JANARS010000009.1"/>
</dbReference>
<comment type="caution">
    <text evidence="2">The sequence shown here is derived from an EMBL/GenBank/DDBJ whole genome shotgun (WGS) entry which is preliminary data.</text>
</comment>
<dbReference type="EMBL" id="JANARS010000009">
    <property type="protein sequence ID" value="MCP3423744.1"/>
    <property type="molecule type" value="Genomic_DNA"/>
</dbReference>
<name>A0ABT1L2C7_9ACTN</name>
<keyword evidence="1" id="KW-0472">Membrane</keyword>
<accession>A0ABT1L2C7</accession>
<gene>
    <name evidence="2" type="ORF">NCI01_18210</name>
</gene>
<dbReference type="Proteomes" id="UP001204524">
    <property type="component" value="Unassembled WGS sequence"/>
</dbReference>
<keyword evidence="1" id="KW-0812">Transmembrane</keyword>
<protein>
    <recommendedName>
        <fullName evidence="4">DUF3040 domain-containing protein</fullName>
    </recommendedName>
</protein>
<evidence type="ECO:0000256" key="1">
    <source>
        <dbReference type="SAM" id="Phobius"/>
    </source>
</evidence>
<sequence length="122" mass="13030">MTDPERAVAREDDLGHGDIEAALAARRELGARYDAELVEGFAERIERAVDRRVADQVALQQRRTAAVAGAGARQLALGIVSLVVFIPISIALGVNDQLLALLVTLAGIVGVNVAHAWQSRPR</sequence>